<gene>
    <name evidence="3" type="ORF">AV274_5714</name>
</gene>
<evidence type="ECO:0000313" key="3">
    <source>
        <dbReference type="EMBL" id="OAO12617.1"/>
    </source>
</evidence>
<dbReference type="PANTHER" id="PTHR12000">
    <property type="entry name" value="HEMOGLOBINASE FAMILY MEMBER"/>
    <property type="match status" value="1"/>
</dbReference>
<proteinExistence type="inferred from homology"/>
<dbReference type="GO" id="GO:0006624">
    <property type="term" value="P:vacuolar protein processing"/>
    <property type="evidence" value="ECO:0007669"/>
    <property type="project" value="TreeGrafter"/>
</dbReference>
<evidence type="ECO:0000313" key="4">
    <source>
        <dbReference type="Proteomes" id="UP000078348"/>
    </source>
</evidence>
<name>A0A196S952_BLAHN</name>
<dbReference type="PIRSF" id="PIRSF019663">
    <property type="entry name" value="Legumain"/>
    <property type="match status" value="1"/>
</dbReference>
<dbReference type="Proteomes" id="UP000078348">
    <property type="component" value="Unassembled WGS sequence"/>
</dbReference>
<dbReference type="PANTHER" id="PTHR12000:SF42">
    <property type="entry name" value="LEGUMAIN"/>
    <property type="match status" value="1"/>
</dbReference>
<dbReference type="InterPro" id="IPR001096">
    <property type="entry name" value="Peptidase_C13"/>
</dbReference>
<dbReference type="GO" id="GO:0051603">
    <property type="term" value="P:proteolysis involved in protein catabolic process"/>
    <property type="evidence" value="ECO:0007669"/>
    <property type="project" value="TreeGrafter"/>
</dbReference>
<accession>A0A196S952</accession>
<reference evidence="3 4" key="1">
    <citation type="submission" date="2016-05" db="EMBL/GenBank/DDBJ databases">
        <title>Nuclear genome of Blastocystis sp. subtype 1 NandII.</title>
        <authorList>
            <person name="Gentekaki E."/>
            <person name="Curtis B."/>
            <person name="Stairs C."/>
            <person name="Eme L."/>
            <person name="Herman E."/>
            <person name="Klimes V."/>
            <person name="Arias M.C."/>
            <person name="Elias M."/>
            <person name="Hilliou F."/>
            <person name="Klute M."/>
            <person name="Malik S.-B."/>
            <person name="Pightling A."/>
            <person name="Rachubinski R."/>
            <person name="Salas D."/>
            <person name="Schlacht A."/>
            <person name="Suga H."/>
            <person name="Archibald J."/>
            <person name="Ball S.G."/>
            <person name="Clark G."/>
            <person name="Dacks J."/>
            <person name="Van Der Giezen M."/>
            <person name="Tsaousis A."/>
            <person name="Roger A."/>
        </authorList>
    </citation>
    <scope>NUCLEOTIDE SEQUENCE [LARGE SCALE GENOMIC DNA]</scope>
    <source>
        <strain evidence="4">ATCC 50177 / NandII</strain>
    </source>
</reference>
<dbReference type="Pfam" id="PF01650">
    <property type="entry name" value="Peptidase_C13"/>
    <property type="match status" value="1"/>
</dbReference>
<dbReference type="EMBL" id="LXWW01000531">
    <property type="protein sequence ID" value="OAO12617.1"/>
    <property type="molecule type" value="Genomic_DNA"/>
</dbReference>
<organism evidence="3 4">
    <name type="scientific">Blastocystis sp. subtype 1 (strain ATCC 50177 / NandII)</name>
    <dbReference type="NCBI Taxonomy" id="478820"/>
    <lineage>
        <taxon>Eukaryota</taxon>
        <taxon>Sar</taxon>
        <taxon>Stramenopiles</taxon>
        <taxon>Bigyra</taxon>
        <taxon>Opalozoa</taxon>
        <taxon>Opalinata</taxon>
        <taxon>Blastocystidae</taxon>
        <taxon>Blastocystis</taxon>
    </lineage>
</organism>
<dbReference type="STRING" id="478820.A0A196S952"/>
<dbReference type="Gene3D" id="3.40.50.1460">
    <property type="match status" value="1"/>
</dbReference>
<dbReference type="GO" id="GO:0004197">
    <property type="term" value="F:cysteine-type endopeptidase activity"/>
    <property type="evidence" value="ECO:0007669"/>
    <property type="project" value="TreeGrafter"/>
</dbReference>
<comment type="caution">
    <text evidence="3">The sequence shown here is derived from an EMBL/GenBank/DDBJ whole genome shotgun (WGS) entry which is preliminary data.</text>
</comment>
<protein>
    <submittedName>
        <fullName evidence="3">Hemoglobinase-type cysteine proteinase</fullName>
    </submittedName>
</protein>
<feature type="signal peptide" evidence="2">
    <location>
        <begin position="1"/>
        <end position="24"/>
    </location>
</feature>
<comment type="similarity">
    <text evidence="1">Belongs to the peptidase C13 family.</text>
</comment>
<dbReference type="OrthoDB" id="192611at2759"/>
<dbReference type="GO" id="GO:0005773">
    <property type="term" value="C:vacuole"/>
    <property type="evidence" value="ECO:0007669"/>
    <property type="project" value="GOC"/>
</dbReference>
<dbReference type="AlphaFoldDB" id="A0A196S952"/>
<feature type="chain" id="PRO_5008274461" evidence="2">
    <location>
        <begin position="25"/>
        <end position="366"/>
    </location>
</feature>
<keyword evidence="2" id="KW-0732">Signal</keyword>
<evidence type="ECO:0000256" key="1">
    <source>
        <dbReference type="ARBA" id="ARBA00009941"/>
    </source>
</evidence>
<sequence length="366" mass="42215">MVRRTEKKMLSFILFFFLVHCVLAADWAVIIVGSEGYWNYRHAAAASSAYQSFLKRGIPKQNIIMFMGSKDVYSENNPYQGNLFFHPGLDSPNVFANMVIEYGSSEITSNRILNTLIGNSFSGKRVLRSSFFDTVYVAVFEYGAPGVITLPQDVIFGTDLQETIKTMFNKRMYKKLVFVIDGEKSDTLFWGMSLNDYNVKLVNPESLSIENRNIFCPPKDVVRGKAIGSCMNTLFSYKYWGNDGFEIPQKADRNVFQDNEVIGVMESGRNKKWSVYDSKLEHLFRIVTSDRKSAESRRALLVEDNTRSQIEQYFLIMSRNRKVGKEVVSITEWDCYKRGVKKLETLFLWDEYTFSFFGDIVNMFIV</sequence>
<dbReference type="PRINTS" id="PR00776">
    <property type="entry name" value="HEMOGLOBNASE"/>
</dbReference>
<evidence type="ECO:0000256" key="2">
    <source>
        <dbReference type="SAM" id="SignalP"/>
    </source>
</evidence>
<keyword evidence="4" id="KW-1185">Reference proteome</keyword>